<dbReference type="EMBL" id="CABFOC020000002">
    <property type="protein sequence ID" value="CAH0038134.1"/>
    <property type="molecule type" value="Genomic_DNA"/>
</dbReference>
<dbReference type="SUPFAM" id="SSF48264">
    <property type="entry name" value="Cytochrome P450"/>
    <property type="match status" value="1"/>
</dbReference>
<evidence type="ECO:0000256" key="7">
    <source>
        <dbReference type="PIRSR" id="PIRSR602403-1"/>
    </source>
</evidence>
<keyword evidence="4 7" id="KW-0479">Metal-binding</keyword>
<comment type="similarity">
    <text evidence="2">Belongs to the cytochrome P450 family.</text>
</comment>
<feature type="transmembrane region" description="Helical" evidence="9">
    <location>
        <begin position="27"/>
        <end position="47"/>
    </location>
</feature>
<gene>
    <name evidence="10" type="ORF">CSOL1703_00003218</name>
</gene>
<keyword evidence="9" id="KW-1133">Transmembrane helix</keyword>
<dbReference type="InterPro" id="IPR002403">
    <property type="entry name" value="Cyt_P450_E_grp-IV"/>
</dbReference>
<comment type="caution">
    <text evidence="10">The sequence shown here is derived from an EMBL/GenBank/DDBJ whole genome shotgun (WGS) entry which is preliminary data.</text>
</comment>
<dbReference type="Proteomes" id="UP000775872">
    <property type="component" value="Unassembled WGS sequence"/>
</dbReference>
<keyword evidence="6" id="KW-0560">Oxidoreductase</keyword>
<dbReference type="GO" id="GO:0016705">
    <property type="term" value="F:oxidoreductase activity, acting on paired donors, with incorporation or reduction of molecular oxygen"/>
    <property type="evidence" value="ECO:0007669"/>
    <property type="project" value="InterPro"/>
</dbReference>
<reference evidence="10" key="1">
    <citation type="submission" date="2021-10" db="EMBL/GenBank/DDBJ databases">
        <authorList>
            <person name="Piombo E."/>
        </authorList>
    </citation>
    <scope>NUCLEOTIDE SEQUENCE</scope>
</reference>
<evidence type="ECO:0000256" key="8">
    <source>
        <dbReference type="SAM" id="MobiDB-lite"/>
    </source>
</evidence>
<protein>
    <recommendedName>
        <fullName evidence="12">Cytochrome P450</fullName>
    </recommendedName>
</protein>
<dbReference type="GO" id="GO:0005506">
    <property type="term" value="F:iron ion binding"/>
    <property type="evidence" value="ECO:0007669"/>
    <property type="project" value="InterPro"/>
</dbReference>
<dbReference type="PANTHER" id="PTHR24304">
    <property type="entry name" value="CYTOCHROME P450 FAMILY 7"/>
    <property type="match status" value="1"/>
</dbReference>
<dbReference type="GO" id="GO:0020037">
    <property type="term" value="F:heme binding"/>
    <property type="evidence" value="ECO:0007669"/>
    <property type="project" value="InterPro"/>
</dbReference>
<sequence length="579" mass="65188">MSVAEMHEFFHKGIAAGKVRLSLPDHASGYLVCLSILTLFYSAFILLKSWQRKDPFRVPYTLPILKNTIPFVFDGLNFLRDAKARLPYGSTMVVPIFREDIYLVQGPKNVAEMFHSPQLTITRSWSLVLRQCFGMKQRAVDAYLADTSGTREKPIPGSNPRPQDRLSHMTHKNLTAGLLQNSSLGPATDRYREHLEQSLDEMGIGHDWAYMPDMTEFLQTHIGSSLIRTLFGERLLSQNPDFISDLWEYDEHVMSLAQRYPRIWIPKTYSIRDRLLAAVKKWHAEAVKNDEVSEFDDGKLTDSWWGTKMMKERYRLLLGGTGQDEDSVASTNLAFIWSSVTTVVPSSATMVTKLFSSEAEPLLSSLRTSLSRLPPSPTVKELESVPLLVSAYAETLRYGIHIHVPRSAPHHELQVQGVTIPKNSLILLNTQLAHTDEEVWDNHDGRHPLDQWCPERFLVDPKDPSSGPTRTKTAVAAEKAEKAEGGPYFSSEGLEGAWFPYGGGQHACPGRLLAKRIMLLTSAMLISNFDIEIRAGKEALEFGSPRFGFGVSKPSGPVPFRIRRRNHVCKAECAYFIDT</sequence>
<evidence type="ECO:0000256" key="4">
    <source>
        <dbReference type="ARBA" id="ARBA00022723"/>
    </source>
</evidence>
<accession>A0A9N9YVL3</accession>
<dbReference type="PANTHER" id="PTHR24304:SF2">
    <property type="entry name" value="24-HYDROXYCHOLESTEROL 7-ALPHA-HYDROXYLASE"/>
    <property type="match status" value="1"/>
</dbReference>
<organism evidence="10 11">
    <name type="scientific">Clonostachys solani</name>
    <dbReference type="NCBI Taxonomy" id="160281"/>
    <lineage>
        <taxon>Eukaryota</taxon>
        <taxon>Fungi</taxon>
        <taxon>Dikarya</taxon>
        <taxon>Ascomycota</taxon>
        <taxon>Pezizomycotina</taxon>
        <taxon>Sordariomycetes</taxon>
        <taxon>Hypocreomycetidae</taxon>
        <taxon>Hypocreales</taxon>
        <taxon>Bionectriaceae</taxon>
        <taxon>Clonostachys</taxon>
    </lineage>
</organism>
<proteinExistence type="inferred from homology"/>
<evidence type="ECO:0008006" key="12">
    <source>
        <dbReference type="Google" id="ProtNLM"/>
    </source>
</evidence>
<dbReference type="Pfam" id="PF00067">
    <property type="entry name" value="p450"/>
    <property type="match status" value="1"/>
</dbReference>
<keyword evidence="3 7" id="KW-0349">Heme</keyword>
<dbReference type="InterPro" id="IPR001128">
    <property type="entry name" value="Cyt_P450"/>
</dbReference>
<evidence type="ECO:0000313" key="10">
    <source>
        <dbReference type="EMBL" id="CAH0038134.1"/>
    </source>
</evidence>
<evidence type="ECO:0000256" key="5">
    <source>
        <dbReference type="ARBA" id="ARBA00023004"/>
    </source>
</evidence>
<keyword evidence="11" id="KW-1185">Reference proteome</keyword>
<dbReference type="GO" id="GO:0008395">
    <property type="term" value="F:steroid hydroxylase activity"/>
    <property type="evidence" value="ECO:0007669"/>
    <property type="project" value="TreeGrafter"/>
</dbReference>
<keyword evidence="9" id="KW-0812">Transmembrane</keyword>
<evidence type="ECO:0000256" key="2">
    <source>
        <dbReference type="ARBA" id="ARBA00010617"/>
    </source>
</evidence>
<evidence type="ECO:0000256" key="1">
    <source>
        <dbReference type="ARBA" id="ARBA00001971"/>
    </source>
</evidence>
<evidence type="ECO:0000256" key="3">
    <source>
        <dbReference type="ARBA" id="ARBA00022617"/>
    </source>
</evidence>
<feature type="region of interest" description="Disordered" evidence="8">
    <location>
        <begin position="147"/>
        <end position="167"/>
    </location>
</feature>
<dbReference type="OrthoDB" id="3366823at2759"/>
<name>A0A9N9YVL3_9HYPO</name>
<evidence type="ECO:0000256" key="9">
    <source>
        <dbReference type="SAM" id="Phobius"/>
    </source>
</evidence>
<feature type="binding site" description="axial binding residue" evidence="7">
    <location>
        <position position="508"/>
    </location>
    <ligand>
        <name>heme</name>
        <dbReference type="ChEBI" id="CHEBI:30413"/>
    </ligand>
    <ligandPart>
        <name>Fe</name>
        <dbReference type="ChEBI" id="CHEBI:18248"/>
    </ligandPart>
</feature>
<keyword evidence="5 7" id="KW-0408">Iron</keyword>
<keyword evidence="6" id="KW-0503">Monooxygenase</keyword>
<evidence type="ECO:0000313" key="11">
    <source>
        <dbReference type="Proteomes" id="UP000775872"/>
    </source>
</evidence>
<keyword evidence="9" id="KW-0472">Membrane</keyword>
<evidence type="ECO:0000256" key="6">
    <source>
        <dbReference type="ARBA" id="ARBA00023033"/>
    </source>
</evidence>
<dbReference type="AlphaFoldDB" id="A0A9N9YVL3"/>
<dbReference type="Gene3D" id="1.10.630.10">
    <property type="entry name" value="Cytochrome P450"/>
    <property type="match status" value="1"/>
</dbReference>
<dbReference type="PRINTS" id="PR00465">
    <property type="entry name" value="EP450IV"/>
</dbReference>
<dbReference type="InterPro" id="IPR036396">
    <property type="entry name" value="Cyt_P450_sf"/>
</dbReference>
<comment type="cofactor">
    <cofactor evidence="1 7">
        <name>heme</name>
        <dbReference type="ChEBI" id="CHEBI:30413"/>
    </cofactor>
</comment>
<dbReference type="InterPro" id="IPR050529">
    <property type="entry name" value="CYP450_sterol_14alpha_dmase"/>
</dbReference>
<feature type="region of interest" description="Disordered" evidence="8">
    <location>
        <begin position="458"/>
        <end position="481"/>
    </location>
</feature>